<dbReference type="RefSeq" id="WP_348738370.1">
    <property type="nucleotide sequence ID" value="NZ_CAXJRC010000018.1"/>
</dbReference>
<evidence type="ECO:0000313" key="6">
    <source>
        <dbReference type="EMBL" id="CAL2106632.1"/>
    </source>
</evidence>
<dbReference type="Pfam" id="PF02014">
    <property type="entry name" value="Reeler"/>
    <property type="match status" value="1"/>
</dbReference>
<evidence type="ECO:0000256" key="3">
    <source>
        <dbReference type="SAM" id="SignalP"/>
    </source>
</evidence>
<keyword evidence="1 3" id="KW-0732">Signal</keyword>
<dbReference type="EMBL" id="CAXJRC010000018">
    <property type="protein sequence ID" value="CAL2106632.1"/>
    <property type="molecule type" value="Genomic_DNA"/>
</dbReference>
<evidence type="ECO:0000313" key="7">
    <source>
        <dbReference type="Proteomes" id="UP001497602"/>
    </source>
</evidence>
<dbReference type="Pfam" id="PF18962">
    <property type="entry name" value="Por_Secre_tail"/>
    <property type="match status" value="1"/>
</dbReference>
<evidence type="ECO:0000259" key="4">
    <source>
        <dbReference type="Pfam" id="PF02014"/>
    </source>
</evidence>
<dbReference type="NCBIfam" id="NF041895">
    <property type="entry name" value="choice_anch_V"/>
    <property type="match status" value="1"/>
</dbReference>
<evidence type="ECO:0000256" key="1">
    <source>
        <dbReference type="ARBA" id="ARBA00022729"/>
    </source>
</evidence>
<feature type="compositionally biased region" description="Polar residues" evidence="2">
    <location>
        <begin position="114"/>
        <end position="145"/>
    </location>
</feature>
<gene>
    <name evidence="6" type="ORF">T190115A13A_260023</name>
</gene>
<dbReference type="NCBIfam" id="TIGR04183">
    <property type="entry name" value="Por_Secre_tail"/>
    <property type="match status" value="1"/>
</dbReference>
<feature type="chain" id="PRO_5046339208" evidence="3">
    <location>
        <begin position="19"/>
        <end position="268"/>
    </location>
</feature>
<reference evidence="6 7" key="1">
    <citation type="submission" date="2024-05" db="EMBL/GenBank/DDBJ databases">
        <authorList>
            <person name="Duchaud E."/>
        </authorList>
    </citation>
    <scope>NUCLEOTIDE SEQUENCE [LARGE SCALE GENOMIC DNA]</scope>
    <source>
        <strain evidence="6">Ena-SAMPLE-TAB-13-05-2024-13:56:06:370-140305</strain>
    </source>
</reference>
<dbReference type="CDD" id="cd08544">
    <property type="entry name" value="Reeler"/>
    <property type="match status" value="1"/>
</dbReference>
<comment type="caution">
    <text evidence="6">The sequence shown here is derived from an EMBL/GenBank/DDBJ whole genome shotgun (WGS) entry which is preliminary data.</text>
</comment>
<feature type="domain" description="Reelin" evidence="4">
    <location>
        <begin position="55"/>
        <end position="160"/>
    </location>
</feature>
<evidence type="ECO:0000256" key="2">
    <source>
        <dbReference type="SAM" id="MobiDB-lite"/>
    </source>
</evidence>
<sequence length="268" mass="28154">MKKDYLFKLTLFALPVAAVLLLSFSGGRDSTYSGSPGDLAANGNNVSSSTCVQCHGGTASNSNVTVSTNIPVTGYEFNTEYEVTITSTGGGTRNGFQVTAEKDSDNAKVGTFASGGSDTKAVNSGQRATHTSGTNQSTWKVKWTSPSSDQGKVTFYAAVLAGNGNGGTSGDTTFTGSSNSTPSLGIAQENRLDFAMYPNPAKNSVKIDLPLEANNADVQIYDYTGKLIQTQQISSLQKEVNVQELPVGMYLLKIASGDKLGVKHFVKE</sequence>
<accession>A0ABP1F8C1</accession>
<dbReference type="Proteomes" id="UP001497602">
    <property type="component" value="Unassembled WGS sequence"/>
</dbReference>
<dbReference type="InterPro" id="IPR026444">
    <property type="entry name" value="Secre_tail"/>
</dbReference>
<protein>
    <submittedName>
        <fullName evidence="6">Por secretion system C-terminal sorting domain-containing protein</fullName>
    </submittedName>
</protein>
<keyword evidence="7" id="KW-1185">Reference proteome</keyword>
<dbReference type="InterPro" id="IPR042307">
    <property type="entry name" value="Reeler_sf"/>
</dbReference>
<feature type="signal peptide" evidence="3">
    <location>
        <begin position="1"/>
        <end position="18"/>
    </location>
</feature>
<feature type="domain" description="Secretion system C-terminal sorting" evidence="5">
    <location>
        <begin position="196"/>
        <end position="263"/>
    </location>
</feature>
<feature type="region of interest" description="Disordered" evidence="2">
    <location>
        <begin position="112"/>
        <end position="145"/>
    </location>
</feature>
<evidence type="ECO:0000259" key="5">
    <source>
        <dbReference type="Pfam" id="PF18962"/>
    </source>
</evidence>
<proteinExistence type="predicted"/>
<dbReference type="Gene3D" id="2.60.40.4060">
    <property type="entry name" value="Reeler domain"/>
    <property type="match status" value="1"/>
</dbReference>
<organism evidence="6 7">
    <name type="scientific">Tenacibaculum vairaonense</name>
    <dbReference type="NCBI Taxonomy" id="3137860"/>
    <lineage>
        <taxon>Bacteria</taxon>
        <taxon>Pseudomonadati</taxon>
        <taxon>Bacteroidota</taxon>
        <taxon>Flavobacteriia</taxon>
        <taxon>Flavobacteriales</taxon>
        <taxon>Flavobacteriaceae</taxon>
        <taxon>Tenacibaculum</taxon>
    </lineage>
</organism>
<dbReference type="InterPro" id="IPR002861">
    <property type="entry name" value="Reeler_dom"/>
</dbReference>
<name>A0ABP1F8C1_9FLAO</name>